<dbReference type="OrthoDB" id="9794225at2"/>
<name>A0A1T2KVG6_9GAMM</name>
<evidence type="ECO:0000256" key="4">
    <source>
        <dbReference type="ARBA" id="ARBA00023136"/>
    </source>
</evidence>
<dbReference type="Proteomes" id="UP000190896">
    <property type="component" value="Unassembled WGS sequence"/>
</dbReference>
<dbReference type="GO" id="GO:0008273">
    <property type="term" value="F:calcium, potassium:sodium antiporter activity"/>
    <property type="evidence" value="ECO:0007669"/>
    <property type="project" value="TreeGrafter"/>
</dbReference>
<feature type="transmembrane region" description="Helical" evidence="5">
    <location>
        <begin position="243"/>
        <end position="262"/>
    </location>
</feature>
<keyword evidence="3 5" id="KW-1133">Transmembrane helix</keyword>
<keyword evidence="2 5" id="KW-0812">Transmembrane</keyword>
<evidence type="ECO:0000313" key="7">
    <source>
        <dbReference type="EMBL" id="OOZ36791.1"/>
    </source>
</evidence>
<reference evidence="7 8" key="1">
    <citation type="submission" date="2016-11" db="EMBL/GenBank/DDBJ databases">
        <title>Mixed transmission modes and dynamic genome evolution in an obligate animal-bacterial symbiosis.</title>
        <authorList>
            <person name="Russell S.L."/>
            <person name="Corbett-Detig R.B."/>
            <person name="Cavanaugh C.M."/>
        </authorList>
    </citation>
    <scope>NUCLEOTIDE SEQUENCE [LARGE SCALE GENOMIC DNA]</scope>
    <source>
        <strain evidence="7">Se-Cadez</strain>
    </source>
</reference>
<proteinExistence type="predicted"/>
<dbReference type="Pfam" id="PF01699">
    <property type="entry name" value="Na_Ca_ex"/>
    <property type="match status" value="2"/>
</dbReference>
<accession>A0A1T2KVG6</accession>
<dbReference type="RefSeq" id="WP_078486591.1">
    <property type="nucleotide sequence ID" value="NZ_MPRJ01000026.1"/>
</dbReference>
<gene>
    <name evidence="7" type="ORF">BOW51_05540</name>
</gene>
<dbReference type="PANTHER" id="PTHR10846:SF8">
    <property type="entry name" value="INNER MEMBRANE PROTEIN YRBG"/>
    <property type="match status" value="1"/>
</dbReference>
<feature type="transmembrane region" description="Helical" evidence="5">
    <location>
        <begin position="174"/>
        <end position="196"/>
    </location>
</feature>
<dbReference type="AlphaFoldDB" id="A0A1T2KVG6"/>
<comment type="subcellular location">
    <subcellularLocation>
        <location evidence="1">Membrane</location>
        <topology evidence="1">Multi-pass membrane protein</topology>
    </subcellularLocation>
</comment>
<feature type="transmembrane region" description="Helical" evidence="5">
    <location>
        <begin position="126"/>
        <end position="144"/>
    </location>
</feature>
<sequence length="342" mass="35754">MLLDIAAIVAGFALLVWGADRFVTGAAAIARNLGVSPILIGLTIVGFGTSAPEILVSSMASLQGTPGLAIGNAIGSNIANIALILGVTALIAPLTVRSETLRREYPILLIVTFLTLALMLDGELSVFDGVALLASLVALLYAVVRIGLRSRAQDPLEVEFEAEIPEAMSMGRAIFLFILGLALLLISSRMLVWGAVNIATALGVSELVIGLTIVALGTSLPELAASIASALKGEHDIAIGNVLGSNMYNLLAVLAMPGLIAPGVFSPEVLTRDMPLVIGLTLMLFVMGYGFKGVGRINRVEGLILALIFVGYQGWLFYNSIDTQGEPVAQAQVLFLEAVRAC</sequence>
<feature type="domain" description="Sodium/calcium exchanger membrane region" evidence="6">
    <location>
        <begin position="173"/>
        <end position="315"/>
    </location>
</feature>
<evidence type="ECO:0000256" key="2">
    <source>
        <dbReference type="ARBA" id="ARBA00022692"/>
    </source>
</evidence>
<dbReference type="InterPro" id="IPR004837">
    <property type="entry name" value="NaCa_Exmemb"/>
</dbReference>
<feature type="domain" description="Sodium/calcium exchanger membrane region" evidence="6">
    <location>
        <begin position="5"/>
        <end position="143"/>
    </location>
</feature>
<dbReference type="GO" id="GO:0005262">
    <property type="term" value="F:calcium channel activity"/>
    <property type="evidence" value="ECO:0007669"/>
    <property type="project" value="TreeGrafter"/>
</dbReference>
<evidence type="ECO:0000256" key="1">
    <source>
        <dbReference type="ARBA" id="ARBA00004141"/>
    </source>
</evidence>
<feature type="transmembrane region" description="Helical" evidence="5">
    <location>
        <begin position="274"/>
        <end position="291"/>
    </location>
</feature>
<protein>
    <submittedName>
        <fullName evidence="7">Calcium/sodium antiporter</fullName>
    </submittedName>
</protein>
<feature type="transmembrane region" description="Helical" evidence="5">
    <location>
        <begin position="6"/>
        <end position="23"/>
    </location>
</feature>
<dbReference type="InterPro" id="IPR044880">
    <property type="entry name" value="NCX_ion-bd_dom_sf"/>
</dbReference>
<feature type="transmembrane region" description="Helical" evidence="5">
    <location>
        <begin position="303"/>
        <end position="321"/>
    </location>
</feature>
<keyword evidence="4 5" id="KW-0472">Membrane</keyword>
<dbReference type="NCBIfam" id="TIGR00367">
    <property type="entry name" value="calcium/sodium antiporter"/>
    <property type="match status" value="1"/>
</dbReference>
<evidence type="ECO:0000256" key="5">
    <source>
        <dbReference type="SAM" id="Phobius"/>
    </source>
</evidence>
<dbReference type="GO" id="GO:0006874">
    <property type="term" value="P:intracellular calcium ion homeostasis"/>
    <property type="evidence" value="ECO:0007669"/>
    <property type="project" value="TreeGrafter"/>
</dbReference>
<keyword evidence="8" id="KW-1185">Reference proteome</keyword>
<feature type="transmembrane region" description="Helical" evidence="5">
    <location>
        <begin position="35"/>
        <end position="56"/>
    </location>
</feature>
<feature type="transmembrane region" description="Helical" evidence="5">
    <location>
        <begin position="104"/>
        <end position="120"/>
    </location>
</feature>
<evidence type="ECO:0000313" key="8">
    <source>
        <dbReference type="Proteomes" id="UP000190896"/>
    </source>
</evidence>
<evidence type="ECO:0000256" key="3">
    <source>
        <dbReference type="ARBA" id="ARBA00022989"/>
    </source>
</evidence>
<dbReference type="EMBL" id="MPRJ01000026">
    <property type="protein sequence ID" value="OOZ36791.1"/>
    <property type="molecule type" value="Genomic_DNA"/>
</dbReference>
<dbReference type="Gene3D" id="6.10.280.80">
    <property type="entry name" value="NCX, peripheral helical region"/>
    <property type="match status" value="1"/>
</dbReference>
<dbReference type="InterPro" id="IPR004481">
    <property type="entry name" value="K/Na/Ca-exchanger"/>
</dbReference>
<feature type="transmembrane region" description="Helical" evidence="5">
    <location>
        <begin position="68"/>
        <end position="92"/>
    </location>
</feature>
<comment type="caution">
    <text evidence="7">The sequence shown here is derived from an EMBL/GenBank/DDBJ whole genome shotgun (WGS) entry which is preliminary data.</text>
</comment>
<dbReference type="PANTHER" id="PTHR10846">
    <property type="entry name" value="SODIUM/POTASSIUM/CALCIUM EXCHANGER"/>
    <property type="match status" value="1"/>
</dbReference>
<evidence type="ECO:0000259" key="6">
    <source>
        <dbReference type="Pfam" id="PF01699"/>
    </source>
</evidence>
<feature type="transmembrane region" description="Helical" evidence="5">
    <location>
        <begin position="208"/>
        <end position="231"/>
    </location>
</feature>
<organism evidence="7 8">
    <name type="scientific">Solemya velesiana gill symbiont</name>
    <dbReference type="NCBI Taxonomy" id="1918948"/>
    <lineage>
        <taxon>Bacteria</taxon>
        <taxon>Pseudomonadati</taxon>
        <taxon>Pseudomonadota</taxon>
        <taxon>Gammaproteobacteria</taxon>
        <taxon>sulfur-oxidizing symbionts</taxon>
    </lineage>
</organism>
<dbReference type="Gene3D" id="1.20.1420.30">
    <property type="entry name" value="NCX, central ion-binding region"/>
    <property type="match status" value="2"/>
</dbReference>
<dbReference type="GO" id="GO:0005886">
    <property type="term" value="C:plasma membrane"/>
    <property type="evidence" value="ECO:0007669"/>
    <property type="project" value="TreeGrafter"/>
</dbReference>